<keyword evidence="2" id="KW-1185">Reference proteome</keyword>
<protein>
    <recommendedName>
        <fullName evidence="3">CUB-like domain-containing protein</fullName>
    </recommendedName>
</protein>
<dbReference type="Proteomes" id="UP000218231">
    <property type="component" value="Unassembled WGS sequence"/>
</dbReference>
<comment type="caution">
    <text evidence="1">The sequence shown here is derived from an EMBL/GenBank/DDBJ whole genome shotgun (WGS) entry which is preliminary data.</text>
</comment>
<sequence>MEYNDTLIYIYNGVKEINYTGVLPEEGLELIISKENSSNAIGYKLVNPVYTFVITRGYVIVIFANSDDPSSTAKPTTPHSVPTTAQATSTTTIFESTTSALYKHCDCSKNYTLQIHNGTSITWPEEPCLLPPNRTCTININPAENRVIIHPSIKFSNAHVKEKIVYRPYNNPDEQYTKFLEFNKSSDGKTIDLIPASQILSFDVTSFDNVNPGNVTFIIQGKAVEAPNRENTTIYIGPNQNILNTFFKDDEEFFEITSMTNQVVFFNVFYDTEREENERDRIMYYDHEYNFIDSGYSISKYDNNILAFDMSIVKIFYAYKTNQKLNYKIGAFVPAEGLKIDNYQCGGTDSPINLNATSDFAAKVIINKAVSIFDTQPPYAISGFDFHNNNDTQIYIYNCIVEVVESSSLPNYSLVLVINQQNRTNAIGFPLSSDSYTFVAVNGHVTIFLEQQSITTTPKPTTSHKVCNCSDDWDFQLHNGSKFIWPLEPCLIPPDRACSVNFNPIDDGVIIYVTMSYDNIYAMETVIYELYSNPDEFIFKETEYYNSTYGQVIEVVPQSRLISFEVNPFDRKNPGNVTFTAEGRMGMRLQNYRSGGANEPIELYAVDDFAAKVIISKQSQYHMNPILPYVIAGFDFHGSKDTQIYVYNDIVEVVINIAMPTDKLVLVIK</sequence>
<dbReference type="EMBL" id="LIAE01010602">
    <property type="protein sequence ID" value="PAV58061.1"/>
    <property type="molecule type" value="Genomic_DNA"/>
</dbReference>
<evidence type="ECO:0000313" key="1">
    <source>
        <dbReference type="EMBL" id="PAV58061.1"/>
    </source>
</evidence>
<name>A0A2A2J8W8_9BILA</name>
<evidence type="ECO:0008006" key="3">
    <source>
        <dbReference type="Google" id="ProtNLM"/>
    </source>
</evidence>
<proteinExistence type="predicted"/>
<evidence type="ECO:0000313" key="2">
    <source>
        <dbReference type="Proteomes" id="UP000218231"/>
    </source>
</evidence>
<dbReference type="AlphaFoldDB" id="A0A2A2J8W8"/>
<accession>A0A2A2J8W8</accession>
<organism evidence="1 2">
    <name type="scientific">Diploscapter pachys</name>
    <dbReference type="NCBI Taxonomy" id="2018661"/>
    <lineage>
        <taxon>Eukaryota</taxon>
        <taxon>Metazoa</taxon>
        <taxon>Ecdysozoa</taxon>
        <taxon>Nematoda</taxon>
        <taxon>Chromadorea</taxon>
        <taxon>Rhabditida</taxon>
        <taxon>Rhabditina</taxon>
        <taxon>Rhabditomorpha</taxon>
        <taxon>Rhabditoidea</taxon>
        <taxon>Rhabditidae</taxon>
        <taxon>Diploscapter</taxon>
    </lineage>
</organism>
<gene>
    <name evidence="1" type="ORF">WR25_24620</name>
</gene>
<reference evidence="1 2" key="1">
    <citation type="journal article" date="2017" name="Curr. Biol.">
        <title>Genome architecture and evolution of a unichromosomal asexual nematode.</title>
        <authorList>
            <person name="Fradin H."/>
            <person name="Zegar C."/>
            <person name="Gutwein M."/>
            <person name="Lucas J."/>
            <person name="Kovtun M."/>
            <person name="Corcoran D."/>
            <person name="Baugh L.R."/>
            <person name="Kiontke K."/>
            <person name="Gunsalus K."/>
            <person name="Fitch D.H."/>
            <person name="Piano F."/>
        </authorList>
    </citation>
    <scope>NUCLEOTIDE SEQUENCE [LARGE SCALE GENOMIC DNA]</scope>
    <source>
        <strain evidence="1">PF1309</strain>
    </source>
</reference>